<evidence type="ECO:0000259" key="11">
    <source>
        <dbReference type="PROSITE" id="PS50111"/>
    </source>
</evidence>
<dbReference type="SUPFAM" id="SSF58104">
    <property type="entry name" value="Methyl-accepting chemotaxis protein (MCP) signaling domain"/>
    <property type="match status" value="1"/>
</dbReference>
<dbReference type="Pfam" id="PF00015">
    <property type="entry name" value="MCPsignal"/>
    <property type="match status" value="1"/>
</dbReference>
<evidence type="ECO:0000256" key="4">
    <source>
        <dbReference type="ARBA" id="ARBA00022989"/>
    </source>
</evidence>
<dbReference type="InterPro" id="IPR003660">
    <property type="entry name" value="HAMP_dom"/>
</dbReference>
<comment type="caution">
    <text evidence="13">The sequence shown here is derived from an EMBL/GenBank/DDBJ whole genome shotgun (WGS) entry which is preliminary data.</text>
</comment>
<evidence type="ECO:0000256" key="7">
    <source>
        <dbReference type="ARBA" id="ARBA00029447"/>
    </source>
</evidence>
<evidence type="ECO:0000259" key="12">
    <source>
        <dbReference type="PROSITE" id="PS50885"/>
    </source>
</evidence>
<evidence type="ECO:0000313" key="14">
    <source>
        <dbReference type="Proteomes" id="UP001575181"/>
    </source>
</evidence>
<feature type="domain" description="Methyl-accepting transducer" evidence="11">
    <location>
        <begin position="272"/>
        <end position="501"/>
    </location>
</feature>
<dbReference type="SMART" id="SM01049">
    <property type="entry name" value="Cache_2"/>
    <property type="match status" value="1"/>
</dbReference>
<evidence type="ECO:0000256" key="8">
    <source>
        <dbReference type="PROSITE-ProRule" id="PRU00284"/>
    </source>
</evidence>
<keyword evidence="5 10" id="KW-0472">Membrane</keyword>
<keyword evidence="4 10" id="KW-1133">Transmembrane helix</keyword>
<dbReference type="InterPro" id="IPR033480">
    <property type="entry name" value="sCache_2"/>
</dbReference>
<keyword evidence="6 8" id="KW-0807">Transducer</keyword>
<evidence type="ECO:0000256" key="5">
    <source>
        <dbReference type="ARBA" id="ARBA00023136"/>
    </source>
</evidence>
<evidence type="ECO:0000256" key="6">
    <source>
        <dbReference type="ARBA" id="ARBA00023224"/>
    </source>
</evidence>
<dbReference type="PANTHER" id="PTHR32089:SF112">
    <property type="entry name" value="LYSOZYME-LIKE PROTEIN-RELATED"/>
    <property type="match status" value="1"/>
</dbReference>
<feature type="transmembrane region" description="Helical" evidence="10">
    <location>
        <begin position="193"/>
        <end position="212"/>
    </location>
</feature>
<sequence>MHWLERIRLRSKLWILGALGIIGMVLVSVLAMNHLQDSLMQDRKVMVRNLVKSAHSLVEHFHQRARDGDMTEKAARQAALKALEDLRYGKKQYFWVNDMGPTMVMHPYKPELNGKDISGIADPRGKHLFKAMVHKVRVSGAGFVPYMWPKPGSDDPVAKISYVQGFSPWGWIIGSGIYIEDVQTEFRNAASKLLGLNAVVMAISAVLALLLFRLITRPLKQMAGSLESIAQGGGDLTQRLDLPTKDEIGRAGTAFNHLMEKLRVQMGHHREQSNQLATASEELNASAEGLQNSAREQVQQVEQVNHSSQEVNRVVQDVANNVNEVSQSAGKVNQESTSGSQAAEQASRQMEQLRETTESVNQITETIQDIAKKTDLLALNAAIEAANAGEQGKGFAVVADEVRKLAEQTSHATEDITGILEKFRGQVDENTGTMDELRRSMENISEQAASTDHMANQIASAAEELAATMSENTESLGQVQDAVASITSSTEQIRQAAGSVDQMANQLSEEVRGFKLE</sequence>
<gene>
    <name evidence="13" type="ORF">ACERLL_15200</name>
</gene>
<dbReference type="PROSITE" id="PS50111">
    <property type="entry name" value="CHEMOTAXIS_TRANSDUC_2"/>
    <property type="match status" value="1"/>
</dbReference>
<dbReference type="EMBL" id="JBGUAW010000011">
    <property type="protein sequence ID" value="MFA9462164.1"/>
    <property type="molecule type" value="Genomic_DNA"/>
</dbReference>
<feature type="region of interest" description="Disordered" evidence="9">
    <location>
        <begin position="326"/>
        <end position="350"/>
    </location>
</feature>
<dbReference type="InterPro" id="IPR004089">
    <property type="entry name" value="MCPsignal_dom"/>
</dbReference>
<comment type="subcellular location">
    <subcellularLocation>
        <location evidence="1">Cell membrane</location>
        <topology evidence="1">Multi-pass membrane protein</topology>
    </subcellularLocation>
</comment>
<dbReference type="SMART" id="SM00304">
    <property type="entry name" value="HAMP"/>
    <property type="match status" value="1"/>
</dbReference>
<dbReference type="CDD" id="cd06225">
    <property type="entry name" value="HAMP"/>
    <property type="match status" value="1"/>
</dbReference>
<dbReference type="Gene3D" id="1.10.287.950">
    <property type="entry name" value="Methyl-accepting chemotaxis protein"/>
    <property type="match status" value="1"/>
</dbReference>
<dbReference type="Gene3D" id="3.30.450.20">
    <property type="entry name" value="PAS domain"/>
    <property type="match status" value="1"/>
</dbReference>
<dbReference type="PRINTS" id="PR00260">
    <property type="entry name" value="CHEMTRNSDUCR"/>
</dbReference>
<evidence type="ECO:0000256" key="10">
    <source>
        <dbReference type="SAM" id="Phobius"/>
    </source>
</evidence>
<dbReference type="InterPro" id="IPR004090">
    <property type="entry name" value="Chemotax_Me-accpt_rcpt"/>
</dbReference>
<protein>
    <submittedName>
        <fullName evidence="13">Methyl-accepting chemotaxis protein</fullName>
    </submittedName>
</protein>
<feature type="domain" description="HAMP" evidence="12">
    <location>
        <begin position="213"/>
        <end position="267"/>
    </location>
</feature>
<dbReference type="Pfam" id="PF00672">
    <property type="entry name" value="HAMP"/>
    <property type="match status" value="1"/>
</dbReference>
<evidence type="ECO:0000256" key="1">
    <source>
        <dbReference type="ARBA" id="ARBA00004651"/>
    </source>
</evidence>
<dbReference type="Proteomes" id="UP001575181">
    <property type="component" value="Unassembled WGS sequence"/>
</dbReference>
<feature type="transmembrane region" description="Helical" evidence="10">
    <location>
        <begin position="12"/>
        <end position="32"/>
    </location>
</feature>
<accession>A0ABV4TXW2</accession>
<dbReference type="SMART" id="SM00283">
    <property type="entry name" value="MA"/>
    <property type="match status" value="1"/>
</dbReference>
<dbReference type="Pfam" id="PF17200">
    <property type="entry name" value="sCache_2"/>
    <property type="match status" value="1"/>
</dbReference>
<evidence type="ECO:0000256" key="9">
    <source>
        <dbReference type="SAM" id="MobiDB-lite"/>
    </source>
</evidence>
<evidence type="ECO:0000313" key="13">
    <source>
        <dbReference type="EMBL" id="MFA9462164.1"/>
    </source>
</evidence>
<reference evidence="13 14" key="1">
    <citation type="submission" date="2024-08" db="EMBL/GenBank/DDBJ databases">
        <title>Whole-genome sequencing of halo(alkali)philic microorganisms from hypersaline lakes.</title>
        <authorList>
            <person name="Sorokin D.Y."/>
            <person name="Merkel A.Y."/>
            <person name="Messina E."/>
            <person name="Yakimov M."/>
        </authorList>
    </citation>
    <scope>NUCLEOTIDE SEQUENCE [LARGE SCALE GENOMIC DNA]</scope>
    <source>
        <strain evidence="13 14">Cl-TMA</strain>
    </source>
</reference>
<dbReference type="PROSITE" id="PS50885">
    <property type="entry name" value="HAMP"/>
    <property type="match status" value="1"/>
</dbReference>
<evidence type="ECO:0000256" key="3">
    <source>
        <dbReference type="ARBA" id="ARBA00022692"/>
    </source>
</evidence>
<keyword evidence="3 10" id="KW-0812">Transmembrane</keyword>
<keyword evidence="2" id="KW-1003">Cell membrane</keyword>
<evidence type="ECO:0000256" key="2">
    <source>
        <dbReference type="ARBA" id="ARBA00022475"/>
    </source>
</evidence>
<keyword evidence="14" id="KW-1185">Reference proteome</keyword>
<dbReference type="PANTHER" id="PTHR32089">
    <property type="entry name" value="METHYL-ACCEPTING CHEMOTAXIS PROTEIN MCPB"/>
    <property type="match status" value="1"/>
</dbReference>
<name>A0ABV4TXW2_9GAMM</name>
<dbReference type="RefSeq" id="WP_373656951.1">
    <property type="nucleotide sequence ID" value="NZ_JBGUAW010000011.1"/>
</dbReference>
<proteinExistence type="inferred from homology"/>
<organism evidence="13 14">
    <name type="scientific">Thiohalorhabdus methylotrophus</name>
    <dbReference type="NCBI Taxonomy" id="3242694"/>
    <lineage>
        <taxon>Bacteria</taxon>
        <taxon>Pseudomonadati</taxon>
        <taxon>Pseudomonadota</taxon>
        <taxon>Gammaproteobacteria</taxon>
        <taxon>Thiohalorhabdales</taxon>
        <taxon>Thiohalorhabdaceae</taxon>
        <taxon>Thiohalorhabdus</taxon>
    </lineage>
</organism>
<comment type="similarity">
    <text evidence="7">Belongs to the methyl-accepting chemotaxis (MCP) protein family.</text>
</comment>